<name>A0A4Y7JES8_PAPSO</name>
<protein>
    <submittedName>
        <fullName evidence="2">Uncharacterized protein</fullName>
    </submittedName>
</protein>
<feature type="non-terminal residue" evidence="2">
    <location>
        <position position="1"/>
    </location>
</feature>
<sequence>ERKYLKSRSALDNYTPPPKKAPPKSGDYINYDGGKLWRPGDTRWFWSINKRHHPKYAKYRGKKIEYFDEIAMTVGSDTTNG</sequence>
<feature type="region of interest" description="Disordered" evidence="1">
    <location>
        <begin position="1"/>
        <end position="27"/>
    </location>
</feature>
<evidence type="ECO:0000256" key="1">
    <source>
        <dbReference type="SAM" id="MobiDB-lite"/>
    </source>
</evidence>
<dbReference type="EMBL" id="CM010718">
    <property type="protein sequence ID" value="RZC59644.1"/>
    <property type="molecule type" value="Genomic_DNA"/>
</dbReference>
<gene>
    <name evidence="2" type="ORF">C5167_006953</name>
</gene>
<accession>A0A4Y7JES8</accession>
<organism evidence="2 3">
    <name type="scientific">Papaver somniferum</name>
    <name type="common">Opium poppy</name>
    <dbReference type="NCBI Taxonomy" id="3469"/>
    <lineage>
        <taxon>Eukaryota</taxon>
        <taxon>Viridiplantae</taxon>
        <taxon>Streptophyta</taxon>
        <taxon>Embryophyta</taxon>
        <taxon>Tracheophyta</taxon>
        <taxon>Spermatophyta</taxon>
        <taxon>Magnoliopsida</taxon>
        <taxon>Ranunculales</taxon>
        <taxon>Papaveraceae</taxon>
        <taxon>Papaveroideae</taxon>
        <taxon>Papaver</taxon>
    </lineage>
</organism>
<dbReference type="AlphaFoldDB" id="A0A4Y7JES8"/>
<evidence type="ECO:0000313" key="3">
    <source>
        <dbReference type="Proteomes" id="UP000316621"/>
    </source>
</evidence>
<evidence type="ECO:0000313" key="2">
    <source>
        <dbReference type="EMBL" id="RZC59644.1"/>
    </source>
</evidence>
<dbReference type="Proteomes" id="UP000316621">
    <property type="component" value="Chromosome 4"/>
</dbReference>
<reference evidence="2 3" key="1">
    <citation type="journal article" date="2018" name="Science">
        <title>The opium poppy genome and morphinan production.</title>
        <authorList>
            <person name="Guo L."/>
            <person name="Winzer T."/>
            <person name="Yang X."/>
            <person name="Li Y."/>
            <person name="Ning Z."/>
            <person name="He Z."/>
            <person name="Teodor R."/>
            <person name="Lu Y."/>
            <person name="Bowser T.A."/>
            <person name="Graham I.A."/>
            <person name="Ye K."/>
        </authorList>
    </citation>
    <scope>NUCLEOTIDE SEQUENCE [LARGE SCALE GENOMIC DNA]</scope>
    <source>
        <strain evidence="3">cv. HN1</strain>
        <tissue evidence="2">Leaves</tissue>
    </source>
</reference>
<keyword evidence="3" id="KW-1185">Reference proteome</keyword>
<dbReference type="Gramene" id="RZC59644">
    <property type="protein sequence ID" value="RZC59644"/>
    <property type="gene ID" value="C5167_006953"/>
</dbReference>
<proteinExistence type="predicted"/>